<feature type="transmembrane region" description="Helical" evidence="2">
    <location>
        <begin position="310"/>
        <end position="329"/>
    </location>
</feature>
<dbReference type="EMBL" id="JAFDVD010000020">
    <property type="protein sequence ID" value="MBM6402026.1"/>
    <property type="molecule type" value="Genomic_DNA"/>
</dbReference>
<reference evidence="3" key="1">
    <citation type="submission" date="2021-02" db="EMBL/GenBank/DDBJ databases">
        <title>Phycicoccus sp. MQZ13P-5T, whole genome shotgun sequence.</title>
        <authorList>
            <person name="Tuo L."/>
        </authorList>
    </citation>
    <scope>NUCLEOTIDE SEQUENCE</scope>
    <source>
        <strain evidence="3">MQZ13P-5</strain>
    </source>
</reference>
<comment type="caution">
    <text evidence="3">The sequence shown here is derived from an EMBL/GenBank/DDBJ whole genome shotgun (WGS) entry which is preliminary data.</text>
</comment>
<dbReference type="Proteomes" id="UP001430172">
    <property type="component" value="Unassembled WGS sequence"/>
</dbReference>
<feature type="transmembrane region" description="Helical" evidence="2">
    <location>
        <begin position="34"/>
        <end position="56"/>
    </location>
</feature>
<feature type="transmembrane region" description="Helical" evidence="2">
    <location>
        <begin position="166"/>
        <end position="186"/>
    </location>
</feature>
<evidence type="ECO:0000256" key="1">
    <source>
        <dbReference type="SAM" id="MobiDB-lite"/>
    </source>
</evidence>
<gene>
    <name evidence="3" type="ORF">JQN70_16625</name>
</gene>
<sequence>MTVTDRLRSALPGSADPEVEGGSPWGPGWRRSGLIGVATGLVSALVVLGPVLLAWGSDPRSSAGGGDAVAVGASLWLLVGGAHLVAGAATVSLVPLLGLAVLVVLARYGAREAMVRVSTEGGHWAGLLPRPLAAAAGAWWAGYALVVGVGWVLAARGPMPPHPWSVVLPLLVVPLLGLGIALHAVGRDDPDVLGPRVVPVLPDVVARGVGPGVAGAGLLVGLGALVVVVAVVVSWPQVAAVQAGLAPDGTGSAVLLGAQLAGLPNLATWVVSFVAGPGFSVVDGAGISWDGAESGLLPMVPVLGALPQPGHFPGVVGVVCVLLLVAAGAWVGRRAVATVARLSRLRTKLVVATSACATTAVVLGLLDLVGGGSLGQFRLSSIGAPATELTLVLFAELLVGAVGYVLRDAWRLRR</sequence>
<feature type="transmembrane region" description="Helical" evidence="2">
    <location>
        <begin position="349"/>
        <end position="369"/>
    </location>
</feature>
<feature type="transmembrane region" description="Helical" evidence="2">
    <location>
        <begin position="389"/>
        <end position="406"/>
    </location>
</feature>
<dbReference type="RefSeq" id="WP_204132492.1">
    <property type="nucleotide sequence ID" value="NZ_JAFDVD010000020.1"/>
</dbReference>
<dbReference type="InterPro" id="IPR045931">
    <property type="entry name" value="DUF6350"/>
</dbReference>
<evidence type="ECO:0000313" key="4">
    <source>
        <dbReference type="Proteomes" id="UP001430172"/>
    </source>
</evidence>
<evidence type="ECO:0000256" key="2">
    <source>
        <dbReference type="SAM" id="Phobius"/>
    </source>
</evidence>
<feature type="transmembrane region" description="Helical" evidence="2">
    <location>
        <begin position="92"/>
        <end position="110"/>
    </location>
</feature>
<keyword evidence="2" id="KW-0812">Transmembrane</keyword>
<feature type="region of interest" description="Disordered" evidence="1">
    <location>
        <begin position="1"/>
        <end position="25"/>
    </location>
</feature>
<name>A0ABS2CS76_9MICO</name>
<evidence type="ECO:0000313" key="3">
    <source>
        <dbReference type="EMBL" id="MBM6402026.1"/>
    </source>
</evidence>
<dbReference type="Pfam" id="PF19877">
    <property type="entry name" value="DUF6350"/>
    <property type="match status" value="1"/>
</dbReference>
<accession>A0ABS2CS76</accession>
<keyword evidence="2" id="KW-1133">Transmembrane helix</keyword>
<feature type="transmembrane region" description="Helical" evidence="2">
    <location>
        <begin position="131"/>
        <end position="154"/>
    </location>
</feature>
<proteinExistence type="predicted"/>
<protein>
    <submittedName>
        <fullName evidence="3">Uncharacterized protein</fullName>
    </submittedName>
</protein>
<organism evidence="3 4">
    <name type="scientific">Phycicoccus sonneratiae</name>
    <dbReference type="NCBI Taxonomy" id="2807628"/>
    <lineage>
        <taxon>Bacteria</taxon>
        <taxon>Bacillati</taxon>
        <taxon>Actinomycetota</taxon>
        <taxon>Actinomycetes</taxon>
        <taxon>Micrococcales</taxon>
        <taxon>Intrasporangiaceae</taxon>
        <taxon>Phycicoccus</taxon>
    </lineage>
</organism>
<keyword evidence="2" id="KW-0472">Membrane</keyword>
<feature type="transmembrane region" description="Helical" evidence="2">
    <location>
        <begin position="213"/>
        <end position="235"/>
    </location>
</feature>
<keyword evidence="4" id="KW-1185">Reference proteome</keyword>